<dbReference type="SMART" id="SM00530">
    <property type="entry name" value="HTH_XRE"/>
    <property type="match status" value="1"/>
</dbReference>
<dbReference type="RefSeq" id="WP_210231480.1">
    <property type="nucleotide sequence ID" value="NZ_CP076022.1"/>
</dbReference>
<dbReference type="InterPro" id="IPR001387">
    <property type="entry name" value="Cro/C1-type_HTH"/>
</dbReference>
<keyword evidence="3" id="KW-1185">Reference proteome</keyword>
<sequence length="84" mass="9084">MNKSPGAPPPTEDAQIAHKITNALIIRGVSINRLADETGISYPTLRRSLKGGRSLSFNEFGRIAHALEVQPSHLLPDTLREVAA</sequence>
<dbReference type="Proteomes" id="UP000676885">
    <property type="component" value="Chromosome"/>
</dbReference>
<dbReference type="Pfam" id="PF13443">
    <property type="entry name" value="HTH_26"/>
    <property type="match status" value="1"/>
</dbReference>
<name>A0A975M5F1_9MICC</name>
<accession>A0A975M5F1</accession>
<dbReference type="GO" id="GO:0003677">
    <property type="term" value="F:DNA binding"/>
    <property type="evidence" value="ECO:0007669"/>
    <property type="project" value="InterPro"/>
</dbReference>
<gene>
    <name evidence="2" type="ORF">KKR91_01340</name>
</gene>
<dbReference type="CDD" id="cd00093">
    <property type="entry name" value="HTH_XRE"/>
    <property type="match status" value="1"/>
</dbReference>
<evidence type="ECO:0000313" key="3">
    <source>
        <dbReference type="Proteomes" id="UP000676885"/>
    </source>
</evidence>
<protein>
    <submittedName>
        <fullName evidence="2">Helix-turn-helix transcriptional regulator</fullName>
    </submittedName>
</protein>
<dbReference type="EMBL" id="CP076022">
    <property type="protein sequence ID" value="QWC10328.1"/>
    <property type="molecule type" value="Genomic_DNA"/>
</dbReference>
<reference evidence="2 3" key="1">
    <citation type="submission" date="2021-05" db="EMBL/GenBank/DDBJ databases">
        <title>Novel species in genus Arthrobacter.</title>
        <authorList>
            <person name="Zhang G."/>
        </authorList>
    </citation>
    <scope>NUCLEOTIDE SEQUENCE [LARGE SCALE GENOMIC DNA]</scope>
    <source>
        <strain evidence="3">zg-ZUI227</strain>
    </source>
</reference>
<feature type="domain" description="HTH cro/C1-type" evidence="1">
    <location>
        <begin position="27"/>
        <end position="74"/>
    </location>
</feature>
<dbReference type="Gene3D" id="1.10.260.40">
    <property type="entry name" value="lambda repressor-like DNA-binding domains"/>
    <property type="match status" value="1"/>
</dbReference>
<organism evidence="2 3">
    <name type="scientific">Arthrobacter jiangjiafuii</name>
    <dbReference type="NCBI Taxonomy" id="2817475"/>
    <lineage>
        <taxon>Bacteria</taxon>
        <taxon>Bacillati</taxon>
        <taxon>Actinomycetota</taxon>
        <taxon>Actinomycetes</taxon>
        <taxon>Micrococcales</taxon>
        <taxon>Micrococcaceae</taxon>
        <taxon>Arthrobacter</taxon>
    </lineage>
</organism>
<dbReference type="SUPFAM" id="SSF47413">
    <property type="entry name" value="lambda repressor-like DNA-binding domains"/>
    <property type="match status" value="1"/>
</dbReference>
<dbReference type="AlphaFoldDB" id="A0A975M5F1"/>
<dbReference type="KEGG" id="ajg:KKR91_01340"/>
<proteinExistence type="predicted"/>
<evidence type="ECO:0000259" key="1">
    <source>
        <dbReference type="PROSITE" id="PS50943"/>
    </source>
</evidence>
<evidence type="ECO:0000313" key="2">
    <source>
        <dbReference type="EMBL" id="QWC10328.1"/>
    </source>
</evidence>
<dbReference type="InterPro" id="IPR010982">
    <property type="entry name" value="Lambda_DNA-bd_dom_sf"/>
</dbReference>
<dbReference type="PROSITE" id="PS50943">
    <property type="entry name" value="HTH_CROC1"/>
    <property type="match status" value="1"/>
</dbReference>